<gene>
    <name evidence="4" type="ORF">CLODIP_2_CD11173</name>
</gene>
<dbReference type="OrthoDB" id="6354750at2759"/>
<dbReference type="InterPro" id="IPR040090">
    <property type="entry name" value="TXNDC16"/>
</dbReference>
<evidence type="ECO:0008006" key="6">
    <source>
        <dbReference type="Google" id="ProtNLM"/>
    </source>
</evidence>
<evidence type="ECO:0000313" key="4">
    <source>
        <dbReference type="EMBL" id="CAB3384152.1"/>
    </source>
</evidence>
<keyword evidence="1" id="KW-0732">Signal</keyword>
<proteinExistence type="predicted"/>
<dbReference type="EMBL" id="CADEPI010000339">
    <property type="protein sequence ID" value="CAB3384152.1"/>
    <property type="molecule type" value="Genomic_DNA"/>
</dbReference>
<feature type="domain" description="TXNDC16 second thioredoxin-like" evidence="3">
    <location>
        <begin position="137"/>
        <end position="245"/>
    </location>
</feature>
<name>A0A8S1DUE4_9INSE</name>
<comment type="caution">
    <text evidence="4">The sequence shown here is derived from an EMBL/GenBank/DDBJ whole genome shotgun (WGS) entry which is preliminary data.</text>
</comment>
<evidence type="ECO:0000259" key="3">
    <source>
        <dbReference type="Pfam" id="PF24509"/>
    </source>
</evidence>
<feature type="signal peptide" evidence="1">
    <location>
        <begin position="1"/>
        <end position="23"/>
    </location>
</feature>
<dbReference type="Proteomes" id="UP000494165">
    <property type="component" value="Unassembled WGS sequence"/>
</dbReference>
<dbReference type="Pfam" id="PF24508">
    <property type="entry name" value="TXNDC16_N"/>
    <property type="match status" value="1"/>
</dbReference>
<dbReference type="Pfam" id="PF24509">
    <property type="entry name" value="TXNDC16_2nd"/>
    <property type="match status" value="1"/>
</dbReference>
<protein>
    <recommendedName>
        <fullName evidence="6">Thioredoxin domain-containing protein</fullName>
    </recommendedName>
</protein>
<accession>A0A8S1DUE4</accession>
<evidence type="ECO:0000259" key="2">
    <source>
        <dbReference type="Pfam" id="PF24508"/>
    </source>
</evidence>
<evidence type="ECO:0000256" key="1">
    <source>
        <dbReference type="SAM" id="SignalP"/>
    </source>
</evidence>
<dbReference type="PANTHER" id="PTHR22699:SF1">
    <property type="entry name" value="THIOREDOXIN DOMAIN-CONTAINING PROTEIN 16"/>
    <property type="match status" value="1"/>
</dbReference>
<reference evidence="4 5" key="1">
    <citation type="submission" date="2020-04" db="EMBL/GenBank/DDBJ databases">
        <authorList>
            <person name="Alioto T."/>
            <person name="Alioto T."/>
            <person name="Gomez Garrido J."/>
        </authorList>
    </citation>
    <scope>NUCLEOTIDE SEQUENCE [LARGE SCALE GENOMIC DNA]</scope>
</reference>
<dbReference type="InterPro" id="IPR057642">
    <property type="entry name" value="TXNDC16_2nd"/>
</dbReference>
<organism evidence="4 5">
    <name type="scientific">Cloeon dipterum</name>
    <dbReference type="NCBI Taxonomy" id="197152"/>
    <lineage>
        <taxon>Eukaryota</taxon>
        <taxon>Metazoa</taxon>
        <taxon>Ecdysozoa</taxon>
        <taxon>Arthropoda</taxon>
        <taxon>Hexapoda</taxon>
        <taxon>Insecta</taxon>
        <taxon>Pterygota</taxon>
        <taxon>Palaeoptera</taxon>
        <taxon>Ephemeroptera</taxon>
        <taxon>Pisciforma</taxon>
        <taxon>Baetidae</taxon>
        <taxon>Cloeon</taxon>
    </lineage>
</organism>
<evidence type="ECO:0000313" key="5">
    <source>
        <dbReference type="Proteomes" id="UP000494165"/>
    </source>
</evidence>
<feature type="domain" description="TXNDC16 N-terminal" evidence="2">
    <location>
        <begin position="56"/>
        <end position="133"/>
    </location>
</feature>
<dbReference type="PANTHER" id="PTHR22699">
    <property type="entry name" value="THIOREDOXIN DOMAIN-CONTAINING PROTEIN 16"/>
    <property type="match status" value="1"/>
</dbReference>
<feature type="chain" id="PRO_5035817031" description="Thioredoxin domain-containing protein" evidence="1">
    <location>
        <begin position="24"/>
        <end position="653"/>
    </location>
</feature>
<dbReference type="InterPro" id="IPR057639">
    <property type="entry name" value="TXNDC16_N"/>
</dbReference>
<sequence>MVVRVASTVALLLLLLSLRFAAAIGHAAVLKIDDSHFRPFVFSRQARFLRLTSGATFKKLSEFNEHYALAAKSLQDYGIELAELSCDENPTFEPCARKNAELYLYGFKGAIKEKLVLPVDTLADENAIIASALHLELINKVPIIQSVTELNNLYEKCRDKCDVILSYHNTLGTKEHRLFLSLAWRLHSSGKLFALTTSALASPLKHKTNEARQQHVHMWQLQCRHHHCRASAFLQAYAQHQLDTFVAALNLPTWIRGKDLIKEDYMNYPQLLMIYDSVSKSRVMRVADGLATTFRGSVFVSIYSAEEFANISSVNLVPPSVIFIPHRNGSCLGVEEGIVQNGLEDVKKFVKEQIMTEAEQQMSQSDVVNSRFITRNSITGHTKINLNEEKLDFRLNSVCRADEVKMIDLKLYYVTWDELSNSMLKIFDKIEAKQEMLPVRMISRIDCLNDGDDCDQIDIYPTLEFTTEERTFRTYALSWKKIMSLLYTLGKEIKQFEKIEDLLEEIDKPMYKYSTSLGLIIDRLGTIPKRNLTDLSLEINAVTLRKDAAKYMEEKLGCLSPCFGIYKLDDSFEPLVKYSGEFLLHGADMERFVRERRHPILVTYLAAQKKRRGKVISPCPAFAAAGTQLGEFPSATHKVAGDRFGTADRRANH</sequence>
<keyword evidence="5" id="KW-1185">Reference proteome</keyword>
<dbReference type="AlphaFoldDB" id="A0A8S1DUE4"/>